<dbReference type="InterPro" id="IPR036534">
    <property type="entry name" value="GAR_dom_sf"/>
</dbReference>
<keyword evidence="2" id="KW-0963">Cytoplasm</keyword>
<dbReference type="AlphaFoldDB" id="A0A6P6YAT9"/>
<evidence type="ECO:0000313" key="5">
    <source>
        <dbReference type="Proteomes" id="UP000515146"/>
    </source>
</evidence>
<comment type="subcellular location">
    <subcellularLocation>
        <location evidence="1">Cytoplasm</location>
        <location evidence="1">Cytoskeleton</location>
    </subcellularLocation>
</comment>
<evidence type="ECO:0000313" key="6">
    <source>
        <dbReference type="RefSeq" id="XP_027202086.1"/>
    </source>
</evidence>
<name>A0A6P6YAT9_DERPT</name>
<dbReference type="CDD" id="cd21204">
    <property type="entry name" value="CH_GAS2-like"/>
    <property type="match status" value="1"/>
</dbReference>
<dbReference type="OrthoDB" id="206130at2759"/>
<dbReference type="RefSeq" id="XP_027202086.1">
    <property type="nucleotide sequence ID" value="XM_027346285.1"/>
</dbReference>
<dbReference type="Gene3D" id="3.30.920.20">
    <property type="entry name" value="Gas2-like domain"/>
    <property type="match status" value="1"/>
</dbReference>
<dbReference type="OMA" id="MQIAKTY"/>
<accession>A0A6P6YAT9</accession>
<evidence type="ECO:0000256" key="3">
    <source>
        <dbReference type="ARBA" id="ARBA00023212"/>
    </source>
</evidence>
<proteinExistence type="inferred from homology"/>
<dbReference type="PROSITE" id="PS51460">
    <property type="entry name" value="GAR"/>
    <property type="match status" value="1"/>
</dbReference>
<evidence type="ECO:0000256" key="1">
    <source>
        <dbReference type="ARBA" id="ARBA00004245"/>
    </source>
</evidence>
<dbReference type="GO" id="GO:0005884">
    <property type="term" value="C:actin filament"/>
    <property type="evidence" value="ECO:0007669"/>
    <property type="project" value="TreeGrafter"/>
</dbReference>
<keyword evidence="5" id="KW-1185">Reference proteome</keyword>
<dbReference type="InParanoid" id="A0A6P6YAT9"/>
<dbReference type="KEGG" id="dpte:113796039"/>
<dbReference type="GO" id="GO:0051015">
    <property type="term" value="F:actin filament binding"/>
    <property type="evidence" value="ECO:0007669"/>
    <property type="project" value="TreeGrafter"/>
</dbReference>
<protein>
    <submittedName>
        <fullName evidence="6">Uncharacterized protein LOC113796039</fullName>
    </submittedName>
</protein>
<dbReference type="PANTHER" id="PTHR46756">
    <property type="entry name" value="TRANSGELIN"/>
    <property type="match status" value="1"/>
</dbReference>
<evidence type="ECO:0000256" key="2">
    <source>
        <dbReference type="ARBA" id="ARBA00022490"/>
    </source>
</evidence>
<comment type="similarity">
    <text evidence="4">Belongs to the GAS2 family.</text>
</comment>
<dbReference type="InterPro" id="IPR001715">
    <property type="entry name" value="CH_dom"/>
</dbReference>
<organism evidence="5 6">
    <name type="scientific">Dermatophagoides pteronyssinus</name>
    <name type="common">European house dust mite</name>
    <dbReference type="NCBI Taxonomy" id="6956"/>
    <lineage>
        <taxon>Eukaryota</taxon>
        <taxon>Metazoa</taxon>
        <taxon>Ecdysozoa</taxon>
        <taxon>Arthropoda</taxon>
        <taxon>Chelicerata</taxon>
        <taxon>Arachnida</taxon>
        <taxon>Acari</taxon>
        <taxon>Acariformes</taxon>
        <taxon>Sarcoptiformes</taxon>
        <taxon>Astigmata</taxon>
        <taxon>Psoroptidia</taxon>
        <taxon>Analgoidea</taxon>
        <taxon>Pyroglyphidae</taxon>
        <taxon>Dermatophagoidinae</taxon>
        <taxon>Dermatophagoides</taxon>
    </lineage>
</organism>
<sequence length="914" mass="101737">MPSSPLLSSLSSCTMNGNNHQHDQQQMPTIFKDNDDEAGVEQSTNIDDVITTSNDHLVDINSPTSTLMQQPPAISQRDENNDQDINTLTSRLIERSSYRHSRRRHHNGSSSSSHRHRSASILKHDDNFMTTNTVPISRKSSDCSATTMSELTTDKDYLDYIAKLQMDSLIPLKEDVADWLNRILNLDESINIDNFMERLENGVLVCKLIRVIEDQICAKHQSEGNMIDDAPITDTGRILNGSQSVTKELITMNKINGHSQNIGATNSLNRRCSLPIGNGNVTGSQPMFNSIGFLSAHHMKCWENAKPHTFFARDNVSNFLEWCRRFGVKDAVLFETEDLVSNVNQRNVVLCILEVARIACTKYSFSPAPGLVELEQEIDREIERELQIQKQAEVIDNDNRNKFRKPEIPNKPAALRSRTAQHNSKNICRQLWPDDENDPATQRDDIDSIDSTNIRTTSLALVNQHSNESINRECQDDDEDITLISAQNDSKDVGFVDADSGCSYSSSNHSDSVLPRSPSSNSVLSSASSSAASATYFGDHGGCTTETSSTCSSTPTPMTSELDHKVMQIAKTYYGKEARQGVQRLSEGKYKIANRIVFVRLLKARHVMVRVGGGWTTLSHFLARHGGDPNQQILPDELLPLDTKSSQMNGPNGGMNYQSRTTSANRHHHSHRIHNTNNGSTTHTLVISTTTKTTPISNSNNVVSARKSSITSDFLKSTNYGQQKFNSTNSRNVGMMSIHSTPVSRRNSVSSSYVADSPEPSYNSSLATSPILTNIAPLSSQTKIPILRQNLRSRLPMMICDAGSQSSKQLLRSTSSIISISPSSQELSTYIKQQQLRQQTLNNGKTQYTQRSMIPRSTTEFGQMRRYANYLRSSQHITNKESLANSNTSLNSQQSQTPIRTNHRPNTGFSQKTC</sequence>
<dbReference type="SMART" id="SM00243">
    <property type="entry name" value="GAS2"/>
    <property type="match status" value="1"/>
</dbReference>
<dbReference type="InterPro" id="IPR003108">
    <property type="entry name" value="GAR_dom"/>
</dbReference>
<dbReference type="Pfam" id="PF00307">
    <property type="entry name" value="CH"/>
    <property type="match status" value="1"/>
</dbReference>
<keyword evidence="3" id="KW-0206">Cytoskeleton</keyword>
<dbReference type="PANTHER" id="PTHR46756:SF13">
    <property type="entry name" value="GROWTH ARREST-SPECIFIC PROTEIN 2"/>
    <property type="match status" value="1"/>
</dbReference>
<dbReference type="GO" id="GO:0008093">
    <property type="term" value="F:cytoskeletal anchor activity"/>
    <property type="evidence" value="ECO:0007669"/>
    <property type="project" value="TreeGrafter"/>
</dbReference>
<dbReference type="GO" id="GO:0051764">
    <property type="term" value="P:actin crosslink formation"/>
    <property type="evidence" value="ECO:0007669"/>
    <property type="project" value="TreeGrafter"/>
</dbReference>
<reference evidence="6" key="1">
    <citation type="submission" date="2025-08" db="UniProtKB">
        <authorList>
            <consortium name="RefSeq"/>
        </authorList>
    </citation>
    <scope>IDENTIFICATION</scope>
    <source>
        <strain evidence="6">Airmid</strain>
    </source>
</reference>
<dbReference type="GO" id="GO:0008017">
    <property type="term" value="F:microtubule binding"/>
    <property type="evidence" value="ECO:0007669"/>
    <property type="project" value="InterPro"/>
</dbReference>
<gene>
    <name evidence="6" type="primary">LOC113796039</name>
</gene>
<dbReference type="SUPFAM" id="SSF143575">
    <property type="entry name" value="GAS2 domain-like"/>
    <property type="match status" value="1"/>
</dbReference>
<dbReference type="Gene3D" id="1.10.418.10">
    <property type="entry name" value="Calponin-like domain"/>
    <property type="match status" value="1"/>
</dbReference>
<dbReference type="SUPFAM" id="SSF47576">
    <property type="entry name" value="Calponin-homology domain, CH-domain"/>
    <property type="match status" value="2"/>
</dbReference>
<dbReference type="Pfam" id="PF02187">
    <property type="entry name" value="GAS2"/>
    <property type="match status" value="1"/>
</dbReference>
<dbReference type="SMART" id="SM00033">
    <property type="entry name" value="CH"/>
    <property type="match status" value="1"/>
</dbReference>
<dbReference type="InterPro" id="IPR036872">
    <property type="entry name" value="CH_dom_sf"/>
</dbReference>
<evidence type="ECO:0000256" key="4">
    <source>
        <dbReference type="ARBA" id="ARBA00038441"/>
    </source>
</evidence>
<dbReference type="Proteomes" id="UP000515146">
    <property type="component" value="Unplaced"/>
</dbReference>
<dbReference type="PROSITE" id="PS50021">
    <property type="entry name" value="CH"/>
    <property type="match status" value="1"/>
</dbReference>